<dbReference type="PANTHER" id="PTHR11066:SF34">
    <property type="entry name" value="ACYL-COENZYME A THIOESTERASE 8"/>
    <property type="match status" value="1"/>
</dbReference>
<dbReference type="Proteomes" id="UP000005239">
    <property type="component" value="Unassembled WGS sequence"/>
</dbReference>
<dbReference type="Gene3D" id="2.40.160.210">
    <property type="entry name" value="Acyl-CoA thioesterase, double hotdog domain"/>
    <property type="match status" value="1"/>
</dbReference>
<comment type="subunit">
    <text evidence="2">Homotetramer.</text>
</comment>
<dbReference type="InterPro" id="IPR049449">
    <property type="entry name" value="TesB_ACOT8-like_N"/>
</dbReference>
<sequence>MNGHWDFVENDPILENFDFEEIEKDIFKNCTLKSPGGHGNRHTYGGLLCAQSLAAADKTVPSEFNCHSFNCNFILAADSNLPVTYHVKRLFDGRSFATRFVECVQEDKIKFAAIISYHGPEAQAIEHQSDMPSVPKPGDCEDFDTAWAFLQAWLPVHRRTHYDDMDFNDPDRPRVFQTMEMRCADSREFFTTRNRTAKHYFWVRYRFPLVDDWKTHILTLLYISDNNNNLMVFNAHTRSITNILSDGFRPSMTYSLNHTIYFHGRPFNANEWMLIELESTNAAHGRGLARGRIWNEQGELIASCSQEVVVRNKESKTSKL</sequence>
<dbReference type="AlphaFoldDB" id="A0A2A6CTD5"/>
<evidence type="ECO:0000313" key="5">
    <source>
        <dbReference type="EnsemblMetazoa" id="PPA16239.1"/>
    </source>
</evidence>
<dbReference type="CDD" id="cd03445">
    <property type="entry name" value="Thioesterase_II_repeat2"/>
    <property type="match status" value="1"/>
</dbReference>
<dbReference type="EnsemblMetazoa" id="PPA16239.1">
    <property type="protein sequence ID" value="PPA16239.1"/>
    <property type="gene ID" value="WBGene00105793"/>
</dbReference>
<dbReference type="Pfam" id="PF13622">
    <property type="entry name" value="4HBT_3"/>
    <property type="match status" value="1"/>
</dbReference>
<dbReference type="SUPFAM" id="SSF54637">
    <property type="entry name" value="Thioesterase/thiol ester dehydrase-isomerase"/>
    <property type="match status" value="2"/>
</dbReference>
<gene>
    <name evidence="5" type="primary">WBGene00105793</name>
</gene>
<reference evidence="5" key="2">
    <citation type="submission" date="2022-06" db="UniProtKB">
        <authorList>
            <consortium name="EnsemblMetazoa"/>
        </authorList>
    </citation>
    <scope>IDENTIFICATION</scope>
    <source>
        <strain evidence="5">PS312</strain>
    </source>
</reference>
<accession>A0A2A6CTD5</accession>
<name>A0A2A6CTD5_PRIPA</name>
<dbReference type="CDD" id="cd03444">
    <property type="entry name" value="Thioesterase_II_repeat1"/>
    <property type="match status" value="1"/>
</dbReference>
<keyword evidence="6" id="KW-1185">Reference proteome</keyword>
<accession>A0A8R1UB42</accession>
<comment type="similarity">
    <text evidence="1">Belongs to the C/M/P thioester hydrolase family.</text>
</comment>
<proteinExistence type="inferred from homology"/>
<dbReference type="GO" id="GO:0005782">
    <property type="term" value="C:peroxisomal matrix"/>
    <property type="evidence" value="ECO:0000318"/>
    <property type="project" value="GO_Central"/>
</dbReference>
<dbReference type="InterPro" id="IPR042171">
    <property type="entry name" value="Acyl-CoA_hotdog"/>
</dbReference>
<dbReference type="InterPro" id="IPR003703">
    <property type="entry name" value="Acyl_CoA_thio"/>
</dbReference>
<dbReference type="GO" id="GO:0047617">
    <property type="term" value="F:fatty acyl-CoA hydrolase activity"/>
    <property type="evidence" value="ECO:0000318"/>
    <property type="project" value="GO_Central"/>
</dbReference>
<evidence type="ECO:0000256" key="1">
    <source>
        <dbReference type="ARBA" id="ARBA00006538"/>
    </source>
</evidence>
<dbReference type="GO" id="GO:0009062">
    <property type="term" value="P:fatty acid catabolic process"/>
    <property type="evidence" value="ECO:0000318"/>
    <property type="project" value="GO_Central"/>
</dbReference>
<evidence type="ECO:0000256" key="4">
    <source>
        <dbReference type="ARBA" id="ARBA00023098"/>
    </source>
</evidence>
<dbReference type="InterPro" id="IPR029069">
    <property type="entry name" value="HotDog_dom_sf"/>
</dbReference>
<dbReference type="OrthoDB" id="68328at2759"/>
<organism evidence="5 6">
    <name type="scientific">Pristionchus pacificus</name>
    <name type="common">Parasitic nematode worm</name>
    <dbReference type="NCBI Taxonomy" id="54126"/>
    <lineage>
        <taxon>Eukaryota</taxon>
        <taxon>Metazoa</taxon>
        <taxon>Ecdysozoa</taxon>
        <taxon>Nematoda</taxon>
        <taxon>Chromadorea</taxon>
        <taxon>Rhabditida</taxon>
        <taxon>Rhabditina</taxon>
        <taxon>Diplogasteromorpha</taxon>
        <taxon>Diplogasteroidea</taxon>
        <taxon>Neodiplogasteridae</taxon>
        <taxon>Pristionchus</taxon>
    </lineage>
</organism>
<dbReference type="GO" id="GO:0006637">
    <property type="term" value="P:acyl-CoA metabolic process"/>
    <property type="evidence" value="ECO:0000318"/>
    <property type="project" value="GO_Central"/>
</dbReference>
<dbReference type="FunFam" id="2.40.160.210:FF:000001">
    <property type="entry name" value="Acyl-CoA thioesterase II"/>
    <property type="match status" value="1"/>
</dbReference>
<evidence type="ECO:0000256" key="2">
    <source>
        <dbReference type="ARBA" id="ARBA00011881"/>
    </source>
</evidence>
<evidence type="ECO:0008006" key="7">
    <source>
        <dbReference type="Google" id="ProtNLM"/>
    </source>
</evidence>
<evidence type="ECO:0000256" key="3">
    <source>
        <dbReference type="ARBA" id="ARBA00022801"/>
    </source>
</evidence>
<protein>
    <recommendedName>
        <fullName evidence="7">Acyl-CoA thioesterase</fullName>
    </recommendedName>
</protein>
<dbReference type="InterPro" id="IPR049450">
    <property type="entry name" value="ACOT8-like_C"/>
</dbReference>
<evidence type="ECO:0000313" key="6">
    <source>
        <dbReference type="Proteomes" id="UP000005239"/>
    </source>
</evidence>
<keyword evidence="3" id="KW-0378">Hydrolase</keyword>
<reference evidence="6" key="1">
    <citation type="journal article" date="2008" name="Nat. Genet.">
        <title>The Pristionchus pacificus genome provides a unique perspective on nematode lifestyle and parasitism.</title>
        <authorList>
            <person name="Dieterich C."/>
            <person name="Clifton S.W."/>
            <person name="Schuster L.N."/>
            <person name="Chinwalla A."/>
            <person name="Delehaunty K."/>
            <person name="Dinkelacker I."/>
            <person name="Fulton L."/>
            <person name="Fulton R."/>
            <person name="Godfrey J."/>
            <person name="Minx P."/>
            <person name="Mitreva M."/>
            <person name="Roeseler W."/>
            <person name="Tian H."/>
            <person name="Witte H."/>
            <person name="Yang S.P."/>
            <person name="Wilson R.K."/>
            <person name="Sommer R.J."/>
        </authorList>
    </citation>
    <scope>NUCLEOTIDE SEQUENCE [LARGE SCALE GENOMIC DNA]</scope>
    <source>
        <strain evidence="6">PS312</strain>
    </source>
</reference>
<dbReference type="Pfam" id="PF20789">
    <property type="entry name" value="4HBT_3C"/>
    <property type="match status" value="1"/>
</dbReference>
<keyword evidence="4" id="KW-0443">Lipid metabolism</keyword>
<dbReference type="PANTHER" id="PTHR11066">
    <property type="entry name" value="ACYL-COA THIOESTERASE"/>
    <property type="match status" value="1"/>
</dbReference>